<comment type="caution">
    <text evidence="1">The sequence shown here is derived from an EMBL/GenBank/DDBJ whole genome shotgun (WGS) entry which is preliminary data.</text>
</comment>
<sequence>MILDPAKYVGLGSDAVELVESFDTALWALDRMRSGEWKLDGDRDEDTLAEIQTAIRAVVHRLAPRIEATAKALVRQHVEAGGSYGELAQAMDTARSTAQSRAQKIIGNPPDDWEDWATGDGHRKGATEELDTSLPAGLILRWGQPAVREIMAPSPVWIRDDQGELDREEWNPRTAVAHWIPNLEVGDPHKTPILFRTADDLWVLRADWSKEYNVRPGMRFFYATKGEALRFLEEGGYFVDIARYFPEMVN</sequence>
<dbReference type="EMBL" id="BAABAA010000036">
    <property type="protein sequence ID" value="GAA3601307.1"/>
    <property type="molecule type" value="Genomic_DNA"/>
</dbReference>
<name>A0ABP6Z8S8_9ACTN</name>
<evidence type="ECO:0000313" key="1">
    <source>
        <dbReference type="EMBL" id="GAA3601307.1"/>
    </source>
</evidence>
<reference evidence="2" key="1">
    <citation type="journal article" date="2019" name="Int. J. Syst. Evol. Microbiol.">
        <title>The Global Catalogue of Microorganisms (GCM) 10K type strain sequencing project: providing services to taxonomists for standard genome sequencing and annotation.</title>
        <authorList>
            <consortium name="The Broad Institute Genomics Platform"/>
            <consortium name="The Broad Institute Genome Sequencing Center for Infectious Disease"/>
            <person name="Wu L."/>
            <person name="Ma J."/>
        </authorList>
    </citation>
    <scope>NUCLEOTIDE SEQUENCE [LARGE SCALE GENOMIC DNA]</scope>
    <source>
        <strain evidence="2">JCM 16928</strain>
    </source>
</reference>
<organism evidence="1 2">
    <name type="scientific">Kribbella ginsengisoli</name>
    <dbReference type="NCBI Taxonomy" id="363865"/>
    <lineage>
        <taxon>Bacteria</taxon>
        <taxon>Bacillati</taxon>
        <taxon>Actinomycetota</taxon>
        <taxon>Actinomycetes</taxon>
        <taxon>Propionibacteriales</taxon>
        <taxon>Kribbellaceae</taxon>
        <taxon>Kribbella</taxon>
    </lineage>
</organism>
<gene>
    <name evidence="1" type="ORF">GCM10022235_86440</name>
</gene>
<proteinExistence type="predicted"/>
<protein>
    <submittedName>
        <fullName evidence="1">Uncharacterized protein</fullName>
    </submittedName>
</protein>
<evidence type="ECO:0000313" key="2">
    <source>
        <dbReference type="Proteomes" id="UP001501222"/>
    </source>
</evidence>
<dbReference type="RefSeq" id="WP_344850733.1">
    <property type="nucleotide sequence ID" value="NZ_BAABAA010000036.1"/>
</dbReference>
<keyword evidence="2" id="KW-1185">Reference proteome</keyword>
<dbReference type="Proteomes" id="UP001501222">
    <property type="component" value="Unassembled WGS sequence"/>
</dbReference>
<accession>A0ABP6Z8S8</accession>